<protein>
    <submittedName>
        <fullName evidence="2">Uncharacterized protein</fullName>
    </submittedName>
</protein>
<dbReference type="Proteomes" id="UP000256763">
    <property type="component" value="Unassembled WGS sequence"/>
</dbReference>
<feature type="region of interest" description="Disordered" evidence="1">
    <location>
        <begin position="75"/>
        <end position="97"/>
    </location>
</feature>
<dbReference type="OrthoDB" id="7062948at2"/>
<sequence>MAQQVLPIVGDWYQTVDGNTFEVVAYDPEDESIDIQYFDGALEELDLDTWLEMDIEAAEPPEDWSGSLDMMTEDYGVDLDRPASHDHNNPLDELDGL</sequence>
<keyword evidence="3" id="KW-1185">Reference proteome</keyword>
<dbReference type="Pfam" id="PF20549">
    <property type="entry name" value="DUF6763"/>
    <property type="match status" value="1"/>
</dbReference>
<reference evidence="3" key="1">
    <citation type="submission" date="2017-05" db="EMBL/GenBank/DDBJ databases">
        <authorList>
            <person name="Sharma S."/>
            <person name="Sidhu C."/>
            <person name="Pinnaka A.K."/>
        </authorList>
    </citation>
    <scope>NUCLEOTIDE SEQUENCE [LARGE SCALE GENOMIC DNA]</scope>
    <source>
        <strain evidence="3">AK93</strain>
    </source>
</reference>
<evidence type="ECO:0000313" key="3">
    <source>
        <dbReference type="Proteomes" id="UP000256763"/>
    </source>
</evidence>
<name>A0A3E0WZQ2_9GAMM</name>
<proteinExistence type="predicted"/>
<dbReference type="InterPro" id="IPR046651">
    <property type="entry name" value="DUF6763"/>
</dbReference>
<dbReference type="RefSeq" id="WP_116301712.1">
    <property type="nucleotide sequence ID" value="NZ_NFZV01000006.1"/>
</dbReference>
<dbReference type="AlphaFoldDB" id="A0A3E0WZQ2"/>
<evidence type="ECO:0000256" key="1">
    <source>
        <dbReference type="SAM" id="MobiDB-lite"/>
    </source>
</evidence>
<organism evidence="2 3">
    <name type="scientific">Alkalilimnicola ehrlichii</name>
    <dbReference type="NCBI Taxonomy" id="351052"/>
    <lineage>
        <taxon>Bacteria</taxon>
        <taxon>Pseudomonadati</taxon>
        <taxon>Pseudomonadota</taxon>
        <taxon>Gammaproteobacteria</taxon>
        <taxon>Chromatiales</taxon>
        <taxon>Ectothiorhodospiraceae</taxon>
        <taxon>Alkalilimnicola</taxon>
    </lineage>
</organism>
<dbReference type="EMBL" id="NFZW01000007">
    <property type="protein sequence ID" value="RFA37377.1"/>
    <property type="molecule type" value="Genomic_DNA"/>
</dbReference>
<evidence type="ECO:0000313" key="2">
    <source>
        <dbReference type="EMBL" id="RFA37377.1"/>
    </source>
</evidence>
<gene>
    <name evidence="2" type="ORF">CAL65_08720</name>
</gene>
<accession>A0A3E0WZQ2</accession>
<comment type="caution">
    <text evidence="2">The sequence shown here is derived from an EMBL/GenBank/DDBJ whole genome shotgun (WGS) entry which is preliminary data.</text>
</comment>
<feature type="compositionally biased region" description="Basic and acidic residues" evidence="1">
    <location>
        <begin position="78"/>
        <end position="90"/>
    </location>
</feature>